<dbReference type="Proteomes" id="UP001606305">
    <property type="component" value="Unassembled WGS sequence"/>
</dbReference>
<keyword evidence="3" id="KW-0804">Transcription</keyword>
<dbReference type="InterPro" id="IPR018060">
    <property type="entry name" value="HTH_AraC"/>
</dbReference>
<dbReference type="RefSeq" id="WP_394488361.1">
    <property type="nucleotide sequence ID" value="NZ_JBIGIA010000008.1"/>
</dbReference>
<dbReference type="PROSITE" id="PS00041">
    <property type="entry name" value="HTH_ARAC_FAMILY_1"/>
    <property type="match status" value="1"/>
</dbReference>
<evidence type="ECO:0000256" key="1">
    <source>
        <dbReference type="ARBA" id="ARBA00023015"/>
    </source>
</evidence>
<evidence type="ECO:0000313" key="5">
    <source>
        <dbReference type="EMBL" id="MFG6457499.1"/>
    </source>
</evidence>
<dbReference type="InterPro" id="IPR050204">
    <property type="entry name" value="AraC_XylS_family_regulators"/>
</dbReference>
<proteinExistence type="predicted"/>
<dbReference type="EMBL" id="JBIGIA010000008">
    <property type="protein sequence ID" value="MFG6457499.1"/>
    <property type="molecule type" value="Genomic_DNA"/>
</dbReference>
<evidence type="ECO:0000256" key="3">
    <source>
        <dbReference type="ARBA" id="ARBA00023163"/>
    </source>
</evidence>
<dbReference type="SMART" id="SM00342">
    <property type="entry name" value="HTH_ARAC"/>
    <property type="match status" value="1"/>
</dbReference>
<keyword evidence="1" id="KW-0805">Transcription regulation</keyword>
<keyword evidence="6" id="KW-1185">Reference proteome</keyword>
<organism evidence="5 6">
    <name type="scientific">Pelomonas nitida</name>
    <dbReference type="NCBI Taxonomy" id="3299027"/>
    <lineage>
        <taxon>Bacteria</taxon>
        <taxon>Pseudomonadati</taxon>
        <taxon>Pseudomonadota</taxon>
        <taxon>Betaproteobacteria</taxon>
        <taxon>Burkholderiales</taxon>
        <taxon>Sphaerotilaceae</taxon>
        <taxon>Roseateles</taxon>
    </lineage>
</organism>
<dbReference type="InterPro" id="IPR009057">
    <property type="entry name" value="Homeodomain-like_sf"/>
</dbReference>
<evidence type="ECO:0000256" key="2">
    <source>
        <dbReference type="ARBA" id="ARBA00023125"/>
    </source>
</evidence>
<dbReference type="PANTHER" id="PTHR46796">
    <property type="entry name" value="HTH-TYPE TRANSCRIPTIONAL ACTIVATOR RHAS-RELATED"/>
    <property type="match status" value="1"/>
</dbReference>
<protein>
    <submittedName>
        <fullName evidence="5">Helix-turn-helix domain-containing protein</fullName>
    </submittedName>
</protein>
<reference evidence="5 6" key="1">
    <citation type="submission" date="2024-09" db="EMBL/GenBank/DDBJ databases">
        <title>Novel species of the genus Pelomonas and Roseateles isolated from streams.</title>
        <authorList>
            <person name="Lu H."/>
        </authorList>
    </citation>
    <scope>NUCLEOTIDE SEQUENCE [LARGE SCALE GENOMIC DNA]</scope>
    <source>
        <strain evidence="5 6">BYS96W</strain>
    </source>
</reference>
<feature type="domain" description="HTH araC/xylS-type" evidence="4">
    <location>
        <begin position="204"/>
        <end position="302"/>
    </location>
</feature>
<sequence>MATTSPLPADTGPIDGPDAACLAALRNQPPRPLAAVLGLSPTLSLGDGDLQLFDCRDRWPSPHTPPLQEHLVLVVLQATGAAQSWLPGEAPQARELTPGGVLLLPAGEAAWLRLPASHHVLLLGLRPRLLYGPARTVFRLRACAGRADAVVEGIARALWAAATPGAAAQDLALHLARALGSHLRAHHAQDAAPARTGLGQLRLRRVLDHLHARLDQPVDLAEAARVAGCSVSHFAHLFKASMGVAPMRYLREQRMLRARELVETTQLSMCEIALRVGIPEPAQFSQAFRAHWRTPPSLLRRRG</sequence>
<dbReference type="SUPFAM" id="SSF46689">
    <property type="entry name" value="Homeodomain-like"/>
    <property type="match status" value="2"/>
</dbReference>
<dbReference type="InterPro" id="IPR018062">
    <property type="entry name" value="HTH_AraC-typ_CS"/>
</dbReference>
<comment type="caution">
    <text evidence="5">The sequence shown here is derived from an EMBL/GenBank/DDBJ whole genome shotgun (WGS) entry which is preliminary data.</text>
</comment>
<keyword evidence="2" id="KW-0238">DNA-binding</keyword>
<evidence type="ECO:0000259" key="4">
    <source>
        <dbReference type="PROSITE" id="PS01124"/>
    </source>
</evidence>
<dbReference type="Gene3D" id="1.10.10.60">
    <property type="entry name" value="Homeodomain-like"/>
    <property type="match status" value="2"/>
</dbReference>
<gene>
    <name evidence="5" type="ORF">ACG00X_11715</name>
</gene>
<dbReference type="PROSITE" id="PS01124">
    <property type="entry name" value="HTH_ARAC_FAMILY_2"/>
    <property type="match status" value="1"/>
</dbReference>
<evidence type="ECO:0000313" key="6">
    <source>
        <dbReference type="Proteomes" id="UP001606305"/>
    </source>
</evidence>
<dbReference type="Pfam" id="PF12833">
    <property type="entry name" value="HTH_18"/>
    <property type="match status" value="1"/>
</dbReference>
<accession>A0ABW7G6D1</accession>
<name>A0ABW7G6D1_9BURK</name>